<keyword evidence="2" id="KW-1185">Reference proteome</keyword>
<dbReference type="EMBL" id="VOIH02000002">
    <property type="protein sequence ID" value="KAF3452920.1"/>
    <property type="molecule type" value="Genomic_DNA"/>
</dbReference>
<comment type="caution">
    <text evidence="1">The sequence shown here is derived from an EMBL/GenBank/DDBJ whole genome shotgun (WGS) entry which is preliminary data.</text>
</comment>
<reference evidence="1" key="1">
    <citation type="submission" date="2020-03" db="EMBL/GenBank/DDBJ databases">
        <title>A high-quality chromosome-level genome assembly of a woody plant with both climbing and erect habits, Rhamnella rubrinervis.</title>
        <authorList>
            <person name="Lu Z."/>
            <person name="Yang Y."/>
            <person name="Zhu X."/>
            <person name="Sun Y."/>
        </authorList>
    </citation>
    <scope>NUCLEOTIDE SEQUENCE</scope>
    <source>
        <strain evidence="1">BYM</strain>
        <tissue evidence="1">Leaf</tissue>
    </source>
</reference>
<name>A0A8K0HIB1_9ROSA</name>
<accession>A0A8K0HIB1</accession>
<gene>
    <name evidence="1" type="ORF">FNV43_RR03353</name>
</gene>
<proteinExistence type="predicted"/>
<dbReference type="AlphaFoldDB" id="A0A8K0HIB1"/>
<protein>
    <submittedName>
        <fullName evidence="1">Uncharacterized protein</fullName>
    </submittedName>
</protein>
<organism evidence="1 2">
    <name type="scientific">Rhamnella rubrinervis</name>
    <dbReference type="NCBI Taxonomy" id="2594499"/>
    <lineage>
        <taxon>Eukaryota</taxon>
        <taxon>Viridiplantae</taxon>
        <taxon>Streptophyta</taxon>
        <taxon>Embryophyta</taxon>
        <taxon>Tracheophyta</taxon>
        <taxon>Spermatophyta</taxon>
        <taxon>Magnoliopsida</taxon>
        <taxon>eudicotyledons</taxon>
        <taxon>Gunneridae</taxon>
        <taxon>Pentapetalae</taxon>
        <taxon>rosids</taxon>
        <taxon>fabids</taxon>
        <taxon>Rosales</taxon>
        <taxon>Rhamnaceae</taxon>
        <taxon>rhamnoid group</taxon>
        <taxon>Rhamneae</taxon>
        <taxon>Rhamnella</taxon>
    </lineage>
</organism>
<sequence length="108" mass="11268">MEISKKKISLVMLVAVLVIMATSFGPSVVLGRDLYVSEDGLVSSGSETASKALSSQQRTALFNIMMESTIKGTGDKCNGGFCMFSPMSCAPGCGCLYPAGVCYGTCCK</sequence>
<evidence type="ECO:0000313" key="1">
    <source>
        <dbReference type="EMBL" id="KAF3452920.1"/>
    </source>
</evidence>
<evidence type="ECO:0000313" key="2">
    <source>
        <dbReference type="Proteomes" id="UP000796880"/>
    </source>
</evidence>
<dbReference type="Proteomes" id="UP000796880">
    <property type="component" value="Unassembled WGS sequence"/>
</dbReference>